<keyword evidence="2" id="KW-1185">Reference proteome</keyword>
<dbReference type="AlphaFoldDB" id="A0A5S6R251"/>
<evidence type="ECO:0000313" key="2">
    <source>
        <dbReference type="Proteomes" id="UP000046395"/>
    </source>
</evidence>
<dbReference type="Proteomes" id="UP000046395">
    <property type="component" value="Unassembled WGS sequence"/>
</dbReference>
<evidence type="ECO:0000256" key="1">
    <source>
        <dbReference type="SAM" id="Phobius"/>
    </source>
</evidence>
<dbReference type="SUPFAM" id="SSF53850">
    <property type="entry name" value="Periplasmic binding protein-like II"/>
    <property type="match status" value="1"/>
</dbReference>
<sequence length="423" mass="49140">MDCFYEYPNGCLDPGPGADAEYIYSIIRDVFQVPVEWVYANNYMEMRQILLNKSADLSGTSWTLEPEAIEGLWYTNVVIFDGIALLFRRDLKDMSSQFHATLLLPLGLWILAFLCFLAVYTTSHLSQYMYRYFSFFKSNSMTIGFVKLLREKMFYTLCFLFLSIFFNLYSNILSVGLVKKHTKFVTNFKSLADLGQLLLEKKCKLVLLASNSQYNVFYRSLIHPEVQPLLPWTAIFRQAYTVNPPLIVETVDELGNLVEDTENCYIGVDFAETESFYESRFCSIDVVPLGSVLQQERFVFLCNSPKLVEYLNVVILSSSFQQLAYVLIRKYDMENLTHVCEEDYRAANIDLNIGKTQDAFFTIAIGWIFGLLCLIFERKVPMRYFYASAEPKPRTKQRKRLMERRITEVRTELAVIDSSEQRS</sequence>
<feature type="transmembrane region" description="Helical" evidence="1">
    <location>
        <begin position="100"/>
        <end position="120"/>
    </location>
</feature>
<organism evidence="2 3">
    <name type="scientific">Trichuris muris</name>
    <name type="common">Mouse whipworm</name>
    <dbReference type="NCBI Taxonomy" id="70415"/>
    <lineage>
        <taxon>Eukaryota</taxon>
        <taxon>Metazoa</taxon>
        <taxon>Ecdysozoa</taxon>
        <taxon>Nematoda</taxon>
        <taxon>Enoplea</taxon>
        <taxon>Dorylaimia</taxon>
        <taxon>Trichinellida</taxon>
        <taxon>Trichuridae</taxon>
        <taxon>Trichuris</taxon>
    </lineage>
</organism>
<dbReference type="WBParaSite" id="TMUE_3000013726.1">
    <property type="protein sequence ID" value="TMUE_3000013726.1"/>
    <property type="gene ID" value="WBGene00302021"/>
</dbReference>
<evidence type="ECO:0000313" key="3">
    <source>
        <dbReference type="WBParaSite" id="TMUE_3000013726.1"/>
    </source>
</evidence>
<accession>A0A5S6R251</accession>
<keyword evidence="1" id="KW-0472">Membrane</keyword>
<feature type="transmembrane region" description="Helical" evidence="1">
    <location>
        <begin position="307"/>
        <end position="328"/>
    </location>
</feature>
<proteinExistence type="predicted"/>
<reference evidence="3" key="1">
    <citation type="submission" date="2019-12" db="UniProtKB">
        <authorList>
            <consortium name="WormBaseParasite"/>
        </authorList>
    </citation>
    <scope>IDENTIFICATION</scope>
</reference>
<protein>
    <submittedName>
        <fullName evidence="3">Solute-binding protein family 3/N-terminal domain-containing protein</fullName>
    </submittedName>
</protein>
<keyword evidence="1" id="KW-0812">Transmembrane</keyword>
<keyword evidence="1" id="KW-1133">Transmembrane helix</keyword>
<feature type="transmembrane region" description="Helical" evidence="1">
    <location>
        <begin position="154"/>
        <end position="178"/>
    </location>
</feature>
<name>A0A5S6R251_TRIMR</name>
<feature type="transmembrane region" description="Helical" evidence="1">
    <location>
        <begin position="359"/>
        <end position="376"/>
    </location>
</feature>